<evidence type="ECO:0000256" key="1">
    <source>
        <dbReference type="SAM" id="Phobius"/>
    </source>
</evidence>
<keyword evidence="1" id="KW-0812">Transmembrane</keyword>
<name>A0A8S5Q325_9CAUD</name>
<proteinExistence type="predicted"/>
<keyword evidence="1" id="KW-1133">Transmembrane helix</keyword>
<dbReference type="EMBL" id="BK015568">
    <property type="protein sequence ID" value="DAE13702.1"/>
    <property type="molecule type" value="Genomic_DNA"/>
</dbReference>
<sequence>MISCAHNIAIIRTNLSNFCVILCINNLAHFKQALLEHLVFFLQRFNRLRQLVLRFLLFAFFFLRGQLFGGVADVSLHWHLLSPCGLRRHARHINDLPHIPAAVGVLRHRLVVAHFLYTFHSRVLHWFGVVHQIPKRQVRVFNGCTVLVNDLHGSKPPFSGHAPPDVHIVGGRLHGGAAAVDGIRLGRIQTELIYIRKVTVFARSCDLAAGSECARYLMFTLFYIRDKRACDVRQSGLHGGARCVAAASTHQHPVLRNLLPCTAKQGGRAGSADCLKNTAHGVGCQSAVRRKRSVRIDRQTAAHLHAAQRGGGGNGKLYVFQRIANSFCVSRSALDA</sequence>
<protein>
    <submittedName>
        <fullName evidence="2">Uncharacterized protein</fullName>
    </submittedName>
</protein>
<accession>A0A8S5Q325</accession>
<feature type="transmembrane region" description="Helical" evidence="1">
    <location>
        <begin position="51"/>
        <end position="72"/>
    </location>
</feature>
<keyword evidence="1" id="KW-0472">Membrane</keyword>
<reference evidence="2" key="1">
    <citation type="journal article" date="2021" name="Proc. Natl. Acad. Sci. U.S.A.">
        <title>A Catalog of Tens of Thousands of Viruses from Human Metagenomes Reveals Hidden Associations with Chronic Diseases.</title>
        <authorList>
            <person name="Tisza M.J."/>
            <person name="Buck C.B."/>
        </authorList>
    </citation>
    <scope>NUCLEOTIDE SEQUENCE</scope>
    <source>
        <strain evidence="2">CtQqU1</strain>
    </source>
</reference>
<evidence type="ECO:0000313" key="2">
    <source>
        <dbReference type="EMBL" id="DAE13702.1"/>
    </source>
</evidence>
<organism evidence="2">
    <name type="scientific">Siphoviridae sp. ctQqU1</name>
    <dbReference type="NCBI Taxonomy" id="2825496"/>
    <lineage>
        <taxon>Viruses</taxon>
        <taxon>Duplodnaviria</taxon>
        <taxon>Heunggongvirae</taxon>
        <taxon>Uroviricota</taxon>
        <taxon>Caudoviricetes</taxon>
    </lineage>
</organism>